<evidence type="ECO:0000256" key="1">
    <source>
        <dbReference type="ARBA" id="ARBA00006484"/>
    </source>
</evidence>
<dbReference type="Pfam" id="PF13561">
    <property type="entry name" value="adh_short_C2"/>
    <property type="match status" value="1"/>
</dbReference>
<dbReference type="Proteomes" id="UP001430804">
    <property type="component" value="Unassembled WGS sequence"/>
</dbReference>
<name>A0ABS6WQN6_9HYPH</name>
<dbReference type="PANTHER" id="PTHR24321">
    <property type="entry name" value="DEHYDROGENASES, SHORT CHAIN"/>
    <property type="match status" value="1"/>
</dbReference>
<dbReference type="InterPro" id="IPR002347">
    <property type="entry name" value="SDR_fam"/>
</dbReference>
<accession>A0ABS6WQN6</accession>
<sequence length="247" mass="25407">MSERLAGKVALVTGAAQGIGKAIAERLAADGATVIISDVNTDGGKAAAEAIGGKAVAVGADVSDPEAVTALFEEIAKHGGIDILVNNASIVPFIAWDDVDLAHWQKIISVNLTGTFLVTRAATDQMRANGKAGRVISISSNTFFAGTPNMAAYVAAKGGVIGLTRALATELGQHNITVNAVTPGLIESDGVKDSPHNNAFEFVEMLQAVKGKGQPAHIADVVAFLASDDARWITGQTLNVDAGMVRH</sequence>
<evidence type="ECO:0000313" key="3">
    <source>
        <dbReference type="EMBL" id="MBW3098284.1"/>
    </source>
</evidence>
<dbReference type="EMBL" id="JAHWQX010000003">
    <property type="protein sequence ID" value="MBW3098284.1"/>
    <property type="molecule type" value="Genomic_DNA"/>
</dbReference>
<reference evidence="3" key="1">
    <citation type="submission" date="2021-07" db="EMBL/GenBank/DDBJ databases">
        <title>Pseudohoeflea marina sp. nov. a polyhydroxyalcanoate-producing bacterium.</title>
        <authorList>
            <person name="Zheng W."/>
            <person name="Yu S."/>
            <person name="Huang Y."/>
        </authorList>
    </citation>
    <scope>NUCLEOTIDE SEQUENCE</scope>
    <source>
        <strain evidence="3">DP4N28-3</strain>
    </source>
</reference>
<protein>
    <submittedName>
        <fullName evidence="3">SDR family oxidoreductase</fullName>
    </submittedName>
</protein>
<evidence type="ECO:0000256" key="2">
    <source>
        <dbReference type="ARBA" id="ARBA00023002"/>
    </source>
</evidence>
<dbReference type="PROSITE" id="PS00061">
    <property type="entry name" value="ADH_SHORT"/>
    <property type="match status" value="1"/>
</dbReference>
<keyword evidence="2" id="KW-0560">Oxidoreductase</keyword>
<comment type="caution">
    <text evidence="3">The sequence shown here is derived from an EMBL/GenBank/DDBJ whole genome shotgun (WGS) entry which is preliminary data.</text>
</comment>
<evidence type="ECO:0000313" key="4">
    <source>
        <dbReference type="Proteomes" id="UP001430804"/>
    </source>
</evidence>
<organism evidence="3 4">
    <name type="scientific">Pseudohoeflea coraliihabitans</name>
    <dbReference type="NCBI Taxonomy" id="2860393"/>
    <lineage>
        <taxon>Bacteria</taxon>
        <taxon>Pseudomonadati</taxon>
        <taxon>Pseudomonadota</taxon>
        <taxon>Alphaproteobacteria</taxon>
        <taxon>Hyphomicrobiales</taxon>
        <taxon>Rhizobiaceae</taxon>
        <taxon>Pseudohoeflea</taxon>
    </lineage>
</organism>
<dbReference type="InterPro" id="IPR020904">
    <property type="entry name" value="Sc_DH/Rdtase_CS"/>
</dbReference>
<dbReference type="PANTHER" id="PTHR24321:SF8">
    <property type="entry name" value="ESTRADIOL 17-BETA-DEHYDROGENASE 8-RELATED"/>
    <property type="match status" value="1"/>
</dbReference>
<keyword evidence="4" id="KW-1185">Reference proteome</keyword>
<proteinExistence type="inferred from homology"/>
<dbReference type="RefSeq" id="WP_219202198.1">
    <property type="nucleotide sequence ID" value="NZ_JAHWQX010000003.1"/>
</dbReference>
<gene>
    <name evidence="3" type="ORF">KY465_13445</name>
</gene>
<comment type="similarity">
    <text evidence="1">Belongs to the short-chain dehydrogenases/reductases (SDR) family.</text>
</comment>
<dbReference type="NCBIfam" id="NF005559">
    <property type="entry name" value="PRK07231.1"/>
    <property type="match status" value="1"/>
</dbReference>